<dbReference type="InterPro" id="IPR006342">
    <property type="entry name" value="FkbM_mtfrase"/>
</dbReference>
<dbReference type="AlphaFoldDB" id="A0A1F5FGI9"/>
<dbReference type="EMBL" id="MFAM01000039">
    <property type="protein sequence ID" value="OGD78654.1"/>
    <property type="molecule type" value="Genomic_DNA"/>
</dbReference>
<organism evidence="2 3">
    <name type="scientific">Candidatus Collierbacteria bacterium RIFOXYB1_FULL_49_13</name>
    <dbReference type="NCBI Taxonomy" id="1817728"/>
    <lineage>
        <taxon>Bacteria</taxon>
        <taxon>Candidatus Collieribacteriota</taxon>
    </lineage>
</organism>
<reference evidence="2 3" key="1">
    <citation type="journal article" date="2016" name="Nat. Commun.">
        <title>Thousands of microbial genomes shed light on interconnected biogeochemical processes in an aquifer system.</title>
        <authorList>
            <person name="Anantharaman K."/>
            <person name="Brown C.T."/>
            <person name="Hug L.A."/>
            <person name="Sharon I."/>
            <person name="Castelle C.J."/>
            <person name="Probst A.J."/>
            <person name="Thomas B.C."/>
            <person name="Singh A."/>
            <person name="Wilkins M.J."/>
            <person name="Karaoz U."/>
            <person name="Brodie E.L."/>
            <person name="Williams K.H."/>
            <person name="Hubbard S.S."/>
            <person name="Banfield J.F."/>
        </authorList>
    </citation>
    <scope>NUCLEOTIDE SEQUENCE [LARGE SCALE GENOMIC DNA]</scope>
</reference>
<dbReference type="Pfam" id="PF05050">
    <property type="entry name" value="Methyltransf_21"/>
    <property type="match status" value="1"/>
</dbReference>
<name>A0A1F5FGI9_9BACT</name>
<dbReference type="InterPro" id="IPR052514">
    <property type="entry name" value="SAM-dependent_MTase"/>
</dbReference>
<evidence type="ECO:0000313" key="2">
    <source>
        <dbReference type="EMBL" id="OGD78654.1"/>
    </source>
</evidence>
<accession>A0A1F5FGI9</accession>
<evidence type="ECO:0000313" key="3">
    <source>
        <dbReference type="Proteomes" id="UP000176682"/>
    </source>
</evidence>
<dbReference type="SUPFAM" id="SSF53335">
    <property type="entry name" value="S-adenosyl-L-methionine-dependent methyltransferases"/>
    <property type="match status" value="1"/>
</dbReference>
<dbReference type="PANTHER" id="PTHR34203">
    <property type="entry name" value="METHYLTRANSFERASE, FKBM FAMILY PROTEIN"/>
    <property type="match status" value="1"/>
</dbReference>
<comment type="caution">
    <text evidence="2">The sequence shown here is derived from an EMBL/GenBank/DDBJ whole genome shotgun (WGS) entry which is preliminary data.</text>
</comment>
<dbReference type="Gene3D" id="3.40.50.150">
    <property type="entry name" value="Vaccinia Virus protein VP39"/>
    <property type="match status" value="1"/>
</dbReference>
<dbReference type="InterPro" id="IPR029063">
    <property type="entry name" value="SAM-dependent_MTases_sf"/>
</dbReference>
<dbReference type="Proteomes" id="UP000176682">
    <property type="component" value="Unassembled WGS sequence"/>
</dbReference>
<dbReference type="NCBIfam" id="TIGR01444">
    <property type="entry name" value="fkbM_fam"/>
    <property type="match status" value="1"/>
</dbReference>
<sequence length="296" mass="34338">MIEILAYLFRTKRKYFVLSRSNILAVYLWLVFKKISYVSLNEFRIRIGAFDLVACDIDQFTKIFVDIFVKSQYYSDINDRYKKSMRVVDVGSHIGLSVIYFRLLFPKSKILGVEASPMSYALLKQNIQRNKMKKVRVLKGMVSNHKGIGVFYIDEKNPTSWANSAINSGTHFTKVKIPSIRLSEYIVNKVDLLKIDAEGSELEILTDLDKAKRFGEIDRIIIEYHHNGLNRRNAIDLVLEVLRRNGYTFMFDYSLRKRWALLPASTLVTAFGKEYNMLIYATKIFPESGVSVEQTH</sequence>
<gene>
    <name evidence="2" type="ORF">A2368_01950</name>
</gene>
<feature type="domain" description="Methyltransferase FkbM" evidence="1">
    <location>
        <begin position="89"/>
        <end position="248"/>
    </location>
</feature>
<evidence type="ECO:0000259" key="1">
    <source>
        <dbReference type="Pfam" id="PF05050"/>
    </source>
</evidence>
<proteinExistence type="predicted"/>
<protein>
    <recommendedName>
        <fullName evidence="1">Methyltransferase FkbM domain-containing protein</fullName>
    </recommendedName>
</protein>
<dbReference type="PANTHER" id="PTHR34203:SF15">
    <property type="entry name" value="SLL1173 PROTEIN"/>
    <property type="match status" value="1"/>
</dbReference>
<dbReference type="CDD" id="cd02440">
    <property type="entry name" value="AdoMet_MTases"/>
    <property type="match status" value="1"/>
</dbReference>